<dbReference type="GO" id="GO:0005829">
    <property type="term" value="C:cytosol"/>
    <property type="evidence" value="ECO:0007669"/>
    <property type="project" value="TreeGrafter"/>
</dbReference>
<evidence type="ECO:0000256" key="6">
    <source>
        <dbReference type="ARBA" id="ARBA00023244"/>
    </source>
</evidence>
<dbReference type="SUPFAM" id="SSF69618">
    <property type="entry name" value="HemD-like"/>
    <property type="match status" value="1"/>
</dbReference>
<dbReference type="InterPro" id="IPR036108">
    <property type="entry name" value="4pyrrol_syn_uPrphyn_synt_sf"/>
</dbReference>
<evidence type="ECO:0000256" key="4">
    <source>
        <dbReference type="ARBA" id="ARBA00023133"/>
    </source>
</evidence>
<evidence type="ECO:0000313" key="13">
    <source>
        <dbReference type="EMBL" id="KAJ7378796.1"/>
    </source>
</evidence>
<reference evidence="13" key="1">
    <citation type="submission" date="2023-01" db="EMBL/GenBank/DDBJ databases">
        <title>Genome assembly of the deep-sea coral Lophelia pertusa.</title>
        <authorList>
            <person name="Herrera S."/>
            <person name="Cordes E."/>
        </authorList>
    </citation>
    <scope>NUCLEOTIDE SEQUENCE</scope>
    <source>
        <strain evidence="13">USNM1676648</strain>
        <tissue evidence="13">Polyp</tissue>
    </source>
</reference>
<dbReference type="AlphaFoldDB" id="A0A9W9ZBQ6"/>
<comment type="catalytic activity">
    <reaction evidence="10">
        <text>hydroxymethylbilane = uroporphyrinogen III + H2O</text>
        <dbReference type="Rhea" id="RHEA:18965"/>
        <dbReference type="ChEBI" id="CHEBI:15377"/>
        <dbReference type="ChEBI" id="CHEBI:57308"/>
        <dbReference type="ChEBI" id="CHEBI:57845"/>
        <dbReference type="EC" id="4.2.1.75"/>
    </reaction>
</comment>
<dbReference type="Gene3D" id="3.40.50.10090">
    <property type="match status" value="2"/>
</dbReference>
<name>A0A9W9ZBQ6_9CNID</name>
<evidence type="ECO:0000259" key="12">
    <source>
        <dbReference type="Pfam" id="PF02602"/>
    </source>
</evidence>
<evidence type="ECO:0000313" key="14">
    <source>
        <dbReference type="Proteomes" id="UP001163046"/>
    </source>
</evidence>
<evidence type="ECO:0000256" key="2">
    <source>
        <dbReference type="ARBA" id="ARBA00008133"/>
    </source>
</evidence>
<comment type="similarity">
    <text evidence="2">Belongs to the uroporphyrinogen-III synthase family.</text>
</comment>
<dbReference type="EMBL" id="MU826362">
    <property type="protein sequence ID" value="KAJ7378796.1"/>
    <property type="molecule type" value="Genomic_DNA"/>
</dbReference>
<feature type="domain" description="Tetrapyrrole biosynthesis uroporphyrinogen III synthase" evidence="12">
    <location>
        <begin position="2"/>
        <end position="153"/>
    </location>
</feature>
<comment type="pathway">
    <text evidence="1">Porphyrin-containing compound metabolism; protoporphyrin-IX biosynthesis; coproporphyrinogen-III from 5-aminolevulinate: step 3/4.</text>
</comment>
<evidence type="ECO:0000256" key="5">
    <source>
        <dbReference type="ARBA" id="ARBA00023239"/>
    </source>
</evidence>
<protein>
    <recommendedName>
        <fullName evidence="9">Uroporphyrinogen-III synthase</fullName>
        <ecNumber evidence="3">4.2.1.75</ecNumber>
    </recommendedName>
    <alternativeName>
        <fullName evidence="8">Hydroxymethylbilane hydrolyase [cyclizing]</fullName>
    </alternativeName>
    <alternativeName>
        <fullName evidence="7">Uroporphyrinogen-III cosynthase</fullName>
    </alternativeName>
</protein>
<keyword evidence="6" id="KW-0627">Porphyrin biosynthesis</keyword>
<sequence>MVLTSQRAAEAIELCVANFISHEVWRSNAAKLWQEKMIFVVGKATAKAASERLGLESCGRDAGSADALVPIILQSVKPGINPLLFPCGNLRRETIPTAMAKADIALDGIQVYSTCADSKIKPSLEDFIREKGVPSYAVFFSPSGVNFTADILSGHN</sequence>
<evidence type="ECO:0000256" key="9">
    <source>
        <dbReference type="ARBA" id="ARBA00040167"/>
    </source>
</evidence>
<dbReference type="OrthoDB" id="5595751at2759"/>
<dbReference type="EC" id="4.2.1.75" evidence="3"/>
<dbReference type="InterPro" id="IPR003754">
    <property type="entry name" value="4pyrrol_synth_uPrphyn_synth"/>
</dbReference>
<organism evidence="13 14">
    <name type="scientific">Desmophyllum pertusum</name>
    <dbReference type="NCBI Taxonomy" id="174260"/>
    <lineage>
        <taxon>Eukaryota</taxon>
        <taxon>Metazoa</taxon>
        <taxon>Cnidaria</taxon>
        <taxon>Anthozoa</taxon>
        <taxon>Hexacorallia</taxon>
        <taxon>Scleractinia</taxon>
        <taxon>Caryophylliina</taxon>
        <taxon>Caryophylliidae</taxon>
        <taxon>Desmophyllum</taxon>
    </lineage>
</organism>
<dbReference type="PANTHER" id="PTHR12390:SF0">
    <property type="entry name" value="UROPORPHYRINOGEN-III SYNTHASE"/>
    <property type="match status" value="1"/>
</dbReference>
<evidence type="ECO:0000256" key="10">
    <source>
        <dbReference type="ARBA" id="ARBA00048617"/>
    </source>
</evidence>
<keyword evidence="5" id="KW-0456">Lyase</keyword>
<gene>
    <name evidence="13" type="ORF">OS493_020394</name>
</gene>
<comment type="caution">
    <text evidence="13">The sequence shown here is derived from an EMBL/GenBank/DDBJ whole genome shotgun (WGS) entry which is preliminary data.</text>
</comment>
<proteinExistence type="inferred from homology"/>
<dbReference type="InterPro" id="IPR039793">
    <property type="entry name" value="UROS/Hem4"/>
</dbReference>
<keyword evidence="4" id="KW-0350">Heme biosynthesis</keyword>
<evidence type="ECO:0000256" key="11">
    <source>
        <dbReference type="ARBA" id="ARBA00060039"/>
    </source>
</evidence>
<dbReference type="GO" id="GO:0006780">
    <property type="term" value="P:uroporphyrinogen III biosynthetic process"/>
    <property type="evidence" value="ECO:0007669"/>
    <property type="project" value="InterPro"/>
</dbReference>
<evidence type="ECO:0000256" key="1">
    <source>
        <dbReference type="ARBA" id="ARBA00004772"/>
    </source>
</evidence>
<accession>A0A9W9ZBQ6</accession>
<evidence type="ECO:0000256" key="7">
    <source>
        <dbReference type="ARBA" id="ARBA00031702"/>
    </source>
</evidence>
<keyword evidence="14" id="KW-1185">Reference proteome</keyword>
<dbReference type="GO" id="GO:0004852">
    <property type="term" value="F:uroporphyrinogen-III synthase activity"/>
    <property type="evidence" value="ECO:0007669"/>
    <property type="project" value="UniProtKB-EC"/>
</dbReference>
<dbReference type="GO" id="GO:0006785">
    <property type="term" value="P:heme B biosynthetic process"/>
    <property type="evidence" value="ECO:0007669"/>
    <property type="project" value="UniProtKB-ARBA"/>
</dbReference>
<comment type="function">
    <text evidence="11">Catalyzes cyclization of the linear tetrapyrrole, hydroxymethylbilane, to the macrocyclic uroporphyrinogen III, the branch point for the various sub-pathways leading to the wide diversity of porphyrins. Porphyrins act as cofactors for a multitude of enzymes that perform a variety of processes within the cell such as methionine synthesis (vitamin B12) or oxygen transport (heme).</text>
</comment>
<dbReference type="PANTHER" id="PTHR12390">
    <property type="entry name" value="UROPORPHYRINOGEN III SYNTHASE"/>
    <property type="match status" value="1"/>
</dbReference>
<dbReference type="CDD" id="cd06578">
    <property type="entry name" value="HemD"/>
    <property type="match status" value="1"/>
</dbReference>
<dbReference type="Pfam" id="PF02602">
    <property type="entry name" value="HEM4"/>
    <property type="match status" value="1"/>
</dbReference>
<dbReference type="FunFam" id="3.40.50.10090:FF:000003">
    <property type="entry name" value="uroporphyrinogen-III synthase"/>
    <property type="match status" value="1"/>
</dbReference>
<evidence type="ECO:0000256" key="8">
    <source>
        <dbReference type="ARBA" id="ARBA00032649"/>
    </source>
</evidence>
<evidence type="ECO:0000256" key="3">
    <source>
        <dbReference type="ARBA" id="ARBA00013109"/>
    </source>
</evidence>
<dbReference type="Proteomes" id="UP001163046">
    <property type="component" value="Unassembled WGS sequence"/>
</dbReference>